<dbReference type="InterPro" id="IPR000639">
    <property type="entry name" value="Epox_hydrolase-like"/>
</dbReference>
<proteinExistence type="predicted"/>
<dbReference type="STRING" id="1797.RMCT_2871"/>
<dbReference type="OrthoDB" id="9801162at2"/>
<name>A0A100XFZ8_MYCTH</name>
<evidence type="ECO:0000313" key="2">
    <source>
        <dbReference type="EMBL" id="GAT15901.1"/>
    </source>
</evidence>
<dbReference type="PANTHER" id="PTHR43798">
    <property type="entry name" value="MONOACYLGLYCEROL LIPASE"/>
    <property type="match status" value="1"/>
</dbReference>
<protein>
    <submittedName>
        <fullName evidence="2">Alpha/beta hydrolase fold protein</fullName>
    </submittedName>
</protein>
<dbReference type="InterPro" id="IPR029058">
    <property type="entry name" value="AB_hydrolase_fold"/>
</dbReference>
<dbReference type="InterPro" id="IPR050266">
    <property type="entry name" value="AB_hydrolase_sf"/>
</dbReference>
<dbReference type="GO" id="GO:0016787">
    <property type="term" value="F:hydrolase activity"/>
    <property type="evidence" value="ECO:0007669"/>
    <property type="project" value="UniProtKB-KW"/>
</dbReference>
<dbReference type="EMBL" id="BCTB01000022">
    <property type="protein sequence ID" value="GAT15901.1"/>
    <property type="molecule type" value="Genomic_DNA"/>
</dbReference>
<gene>
    <name evidence="2" type="ORF">RMCT_2871</name>
</gene>
<dbReference type="AlphaFoldDB" id="A0A100XFZ8"/>
<sequence length="272" mass="29633">MPRFSRAGTTIDYTDTGAPAGRLEAPTILFGHGLLFSGWQFNLQIYALRRYYRCLAIDWRGQGASSGAARPYDMDTLTEDAAHLVRSLGVAPAHYVGLSMGGFVGIRLAARHPELVRSLVLMNTSAGPEDPAKADRYRTMARIYRFTGIGPLRRAVLPLMFGPAFLADPDSEDVIDEWERRLRRYPRSSVRDAVLAVANRAGVEDELAAIDVPTLVIGGAQDAATPPAHAQALAAGIRGARLEIIDDCGHSSPLERPDVVTELLRGFLLEHT</sequence>
<dbReference type="Gene3D" id="3.40.50.1820">
    <property type="entry name" value="alpha/beta hydrolase"/>
    <property type="match status" value="1"/>
</dbReference>
<evidence type="ECO:0000313" key="3">
    <source>
        <dbReference type="Proteomes" id="UP000069654"/>
    </source>
</evidence>
<reference evidence="2 3" key="1">
    <citation type="journal article" date="2016" name="Genome Announc.">
        <title>Draft Genome Sequences of Five Rapidly Growing Mycobacterium Species, M. thermoresistibile, M. fortuitum subsp. acetamidolyticum, M. canariasense, M. brisbanense, and M. novocastrense.</title>
        <authorList>
            <person name="Katahira K."/>
            <person name="Ogura Y."/>
            <person name="Gotoh Y."/>
            <person name="Hayashi T."/>
        </authorList>
    </citation>
    <scope>NUCLEOTIDE SEQUENCE [LARGE SCALE GENOMIC DNA]</scope>
    <source>
        <strain evidence="2 3">JCM6362</strain>
    </source>
</reference>
<keyword evidence="2" id="KW-0378">Hydrolase</keyword>
<evidence type="ECO:0000259" key="1">
    <source>
        <dbReference type="Pfam" id="PF00561"/>
    </source>
</evidence>
<comment type="caution">
    <text evidence="2">The sequence shown here is derived from an EMBL/GenBank/DDBJ whole genome shotgun (WGS) entry which is preliminary data.</text>
</comment>
<dbReference type="SUPFAM" id="SSF53474">
    <property type="entry name" value="alpha/beta-Hydrolases"/>
    <property type="match status" value="1"/>
</dbReference>
<dbReference type="PRINTS" id="PR00111">
    <property type="entry name" value="ABHYDROLASE"/>
</dbReference>
<organism evidence="2 3">
    <name type="scientific">Mycolicibacterium thermoresistibile</name>
    <name type="common">Mycobacterium thermoresistibile</name>
    <dbReference type="NCBI Taxonomy" id="1797"/>
    <lineage>
        <taxon>Bacteria</taxon>
        <taxon>Bacillati</taxon>
        <taxon>Actinomycetota</taxon>
        <taxon>Actinomycetes</taxon>
        <taxon>Mycobacteriales</taxon>
        <taxon>Mycobacteriaceae</taxon>
        <taxon>Mycolicibacterium</taxon>
    </lineage>
</organism>
<dbReference type="Proteomes" id="UP000069654">
    <property type="component" value="Unassembled WGS sequence"/>
</dbReference>
<dbReference type="PANTHER" id="PTHR43798:SF29">
    <property type="entry name" value="AB HYDROLASE-1 DOMAIN-CONTAINING PROTEIN"/>
    <property type="match status" value="1"/>
</dbReference>
<dbReference type="RefSeq" id="WP_003924812.1">
    <property type="nucleotide sequence ID" value="NZ_BCTB01000022.1"/>
</dbReference>
<dbReference type="Pfam" id="PF00561">
    <property type="entry name" value="Abhydrolase_1"/>
    <property type="match status" value="1"/>
</dbReference>
<feature type="domain" description="AB hydrolase-1" evidence="1">
    <location>
        <begin position="26"/>
        <end position="257"/>
    </location>
</feature>
<dbReference type="InterPro" id="IPR000073">
    <property type="entry name" value="AB_hydrolase_1"/>
</dbReference>
<reference evidence="3" key="2">
    <citation type="submission" date="2016-02" db="EMBL/GenBank/DDBJ databases">
        <title>Draft genome sequence of five rapidly growing Mycobacterium species.</title>
        <authorList>
            <person name="Katahira K."/>
            <person name="Gotou Y."/>
            <person name="Iida K."/>
            <person name="Ogura Y."/>
            <person name="Hayashi T."/>
        </authorList>
    </citation>
    <scope>NUCLEOTIDE SEQUENCE [LARGE SCALE GENOMIC DNA]</scope>
    <source>
        <strain evidence="3">JCM6362</strain>
    </source>
</reference>
<dbReference type="OMA" id="NTMARNE"/>
<dbReference type="PRINTS" id="PR00412">
    <property type="entry name" value="EPOXHYDRLASE"/>
</dbReference>
<accession>A0A100XFZ8</accession>